<keyword evidence="4 13" id="KW-0812">Transmembrane</keyword>
<dbReference type="GO" id="GO:0009881">
    <property type="term" value="F:photoreceptor activity"/>
    <property type="evidence" value="ECO:0007669"/>
    <property type="project" value="UniProtKB-KW"/>
</dbReference>
<dbReference type="GO" id="GO:0004930">
    <property type="term" value="F:G protein-coupled receptor activity"/>
    <property type="evidence" value="ECO:0007669"/>
    <property type="project" value="UniProtKB-KW"/>
</dbReference>
<dbReference type="PANTHER" id="PTHR24240">
    <property type="entry name" value="OPSIN"/>
    <property type="match status" value="1"/>
</dbReference>
<keyword evidence="8 13" id="KW-0297">G-protein coupled receptor</keyword>
<dbReference type="InterPro" id="IPR017452">
    <property type="entry name" value="GPCR_Rhodpsn_7TM"/>
</dbReference>
<dbReference type="PRINTS" id="PR00238">
    <property type="entry name" value="OPSIN"/>
</dbReference>
<dbReference type="InterPro" id="IPR001760">
    <property type="entry name" value="Opsin"/>
</dbReference>
<evidence type="ECO:0000256" key="13">
    <source>
        <dbReference type="RuleBase" id="RU004951"/>
    </source>
</evidence>
<keyword evidence="12 13" id="KW-0807">Transducer</keyword>
<proteinExistence type="inferred from homology"/>
<evidence type="ECO:0000256" key="10">
    <source>
        <dbReference type="ARBA" id="ARBA00023157"/>
    </source>
</evidence>
<feature type="domain" description="G-protein coupled receptors family 1 profile" evidence="14">
    <location>
        <begin position="43"/>
        <end position="303"/>
    </location>
</feature>
<keyword evidence="10" id="KW-1015">Disulfide bond</keyword>
<dbReference type="SUPFAM" id="SSF81321">
    <property type="entry name" value="Family A G protein-coupled receptor-like"/>
    <property type="match status" value="1"/>
</dbReference>
<feature type="transmembrane region" description="Helical" evidence="13">
    <location>
        <begin position="250"/>
        <end position="275"/>
    </location>
</feature>
<dbReference type="GO" id="GO:0007601">
    <property type="term" value="P:visual perception"/>
    <property type="evidence" value="ECO:0007669"/>
    <property type="project" value="InterPro"/>
</dbReference>
<gene>
    <name evidence="15" type="ORF">EDS130_LOCUS831</name>
    <name evidence="16" type="ORF">XAT740_LOCUS6270</name>
</gene>
<dbReference type="AlphaFoldDB" id="A0A813MTA0"/>
<keyword evidence="9 13" id="KW-0472">Membrane</keyword>
<evidence type="ECO:0000313" key="18">
    <source>
        <dbReference type="Proteomes" id="UP000663852"/>
    </source>
</evidence>
<keyword evidence="6 13" id="KW-1133">Transmembrane helix</keyword>
<dbReference type="PROSITE" id="PS50262">
    <property type="entry name" value="G_PROTEIN_RECEP_F1_2"/>
    <property type="match status" value="1"/>
</dbReference>
<evidence type="ECO:0000256" key="12">
    <source>
        <dbReference type="ARBA" id="ARBA00023224"/>
    </source>
</evidence>
<evidence type="ECO:0000256" key="8">
    <source>
        <dbReference type="ARBA" id="ARBA00023040"/>
    </source>
</evidence>
<feature type="transmembrane region" description="Helical" evidence="13">
    <location>
        <begin position="287"/>
        <end position="305"/>
    </location>
</feature>
<evidence type="ECO:0000313" key="15">
    <source>
        <dbReference type="EMBL" id="CAF0727433.1"/>
    </source>
</evidence>
<evidence type="ECO:0000259" key="14">
    <source>
        <dbReference type="PROSITE" id="PS50262"/>
    </source>
</evidence>
<evidence type="ECO:0000256" key="11">
    <source>
        <dbReference type="ARBA" id="ARBA00023170"/>
    </source>
</evidence>
<keyword evidence="5 13" id="KW-0681">Retinal protein</keyword>
<evidence type="ECO:0000256" key="5">
    <source>
        <dbReference type="ARBA" id="ARBA00022925"/>
    </source>
</evidence>
<evidence type="ECO:0000256" key="2">
    <source>
        <dbReference type="ARBA" id="ARBA00022543"/>
    </source>
</evidence>
<dbReference type="PROSITE" id="PS00237">
    <property type="entry name" value="G_PROTEIN_RECEP_F1_1"/>
    <property type="match status" value="1"/>
</dbReference>
<dbReference type="PRINTS" id="PR00237">
    <property type="entry name" value="GPCRRHODOPSN"/>
</dbReference>
<protein>
    <recommendedName>
        <fullName evidence="14">G-protein coupled receptors family 1 profile domain-containing protein</fullName>
    </recommendedName>
</protein>
<feature type="transmembrane region" description="Helical" evidence="13">
    <location>
        <begin position="104"/>
        <end position="123"/>
    </location>
</feature>
<evidence type="ECO:0000313" key="17">
    <source>
        <dbReference type="Proteomes" id="UP000663828"/>
    </source>
</evidence>
<feature type="transmembrane region" description="Helical" evidence="13">
    <location>
        <begin position="29"/>
        <end position="51"/>
    </location>
</feature>
<organism evidence="15 18">
    <name type="scientific">Adineta ricciae</name>
    <name type="common">Rotifer</name>
    <dbReference type="NCBI Taxonomy" id="249248"/>
    <lineage>
        <taxon>Eukaryota</taxon>
        <taxon>Metazoa</taxon>
        <taxon>Spiralia</taxon>
        <taxon>Gnathifera</taxon>
        <taxon>Rotifera</taxon>
        <taxon>Eurotatoria</taxon>
        <taxon>Bdelloidea</taxon>
        <taxon>Adinetida</taxon>
        <taxon>Adinetidae</taxon>
        <taxon>Adineta</taxon>
    </lineage>
</organism>
<evidence type="ECO:0000256" key="6">
    <source>
        <dbReference type="ARBA" id="ARBA00022989"/>
    </source>
</evidence>
<dbReference type="EMBL" id="CAJNOJ010000002">
    <property type="protein sequence ID" value="CAF0727433.1"/>
    <property type="molecule type" value="Genomic_DNA"/>
</dbReference>
<keyword evidence="2 13" id="KW-0600">Photoreceptor protein</keyword>
<evidence type="ECO:0000256" key="4">
    <source>
        <dbReference type="ARBA" id="ARBA00022692"/>
    </source>
</evidence>
<dbReference type="Proteomes" id="UP000663828">
    <property type="component" value="Unassembled WGS sequence"/>
</dbReference>
<dbReference type="InterPro" id="IPR050125">
    <property type="entry name" value="GPCR_opsins"/>
</dbReference>
<keyword evidence="11 13" id="KW-0675">Receptor</keyword>
<dbReference type="CDD" id="cd14969">
    <property type="entry name" value="7tmA_Opsins_type2_animals"/>
    <property type="match status" value="1"/>
</dbReference>
<feature type="transmembrane region" description="Helical" evidence="13">
    <location>
        <begin position="192"/>
        <end position="215"/>
    </location>
</feature>
<dbReference type="InterPro" id="IPR000276">
    <property type="entry name" value="GPCR_Rhodpsn"/>
</dbReference>
<evidence type="ECO:0000256" key="7">
    <source>
        <dbReference type="ARBA" id="ARBA00022991"/>
    </source>
</evidence>
<sequence>MVSNHSYSYCNIQDWAQPALASCHVLKWIGGYLCFVFLSGIVFNGIILIIHLENRKRRSPIEIFILALCLSNLTATILGIPLPLTSNLACRWLYGKYLCYYEGFVAYFVGMVGLYLLTSLSLNRYWMIVTPHREYFLTFQTAYISVILSVLGGLFWAAAPIFGWNDYTLEGVLTSCSICWQARTVNVISYNVAMFIFAYVLPLFIMAYCNICIYLKVREVTRMKALRFVQRHISKTYCKRQTMERHIAKSVFLIIFGFTVAWTPYAIAAFISSFLSPTLISPLGGTLPAIFAKSSIYFNPLIYIISNSHIRSKVFSRRTPFRNSDVSIPVKVPYQLANTPLKSQIVVNNSSK</sequence>
<keyword evidence="3 13" id="KW-0716">Sensory transduction</keyword>
<accession>A0A813MTA0</accession>
<evidence type="ECO:0000313" key="16">
    <source>
        <dbReference type="EMBL" id="CAF0866597.1"/>
    </source>
</evidence>
<dbReference type="OrthoDB" id="2101615at2759"/>
<evidence type="ECO:0000256" key="9">
    <source>
        <dbReference type="ARBA" id="ARBA00023136"/>
    </source>
</evidence>
<dbReference type="Proteomes" id="UP000663852">
    <property type="component" value="Unassembled WGS sequence"/>
</dbReference>
<evidence type="ECO:0000256" key="1">
    <source>
        <dbReference type="ARBA" id="ARBA00004141"/>
    </source>
</evidence>
<name>A0A813MTA0_ADIRI</name>
<evidence type="ECO:0000256" key="3">
    <source>
        <dbReference type="ARBA" id="ARBA00022606"/>
    </source>
</evidence>
<keyword evidence="17" id="KW-1185">Reference proteome</keyword>
<feature type="transmembrane region" description="Helical" evidence="13">
    <location>
        <begin position="135"/>
        <end position="159"/>
    </location>
</feature>
<dbReference type="GO" id="GO:0007602">
    <property type="term" value="P:phototransduction"/>
    <property type="evidence" value="ECO:0007669"/>
    <property type="project" value="UniProtKB-KW"/>
</dbReference>
<keyword evidence="7 13" id="KW-0157">Chromophore</keyword>
<comment type="similarity">
    <text evidence="13">Belongs to the G-protein coupled receptor 1 family. Opsin subfamily.</text>
</comment>
<comment type="caution">
    <text evidence="15">The sequence shown here is derived from an EMBL/GenBank/DDBJ whole genome shotgun (WGS) entry which is preliminary data.</text>
</comment>
<reference evidence="15" key="1">
    <citation type="submission" date="2021-02" db="EMBL/GenBank/DDBJ databases">
        <authorList>
            <person name="Nowell W R."/>
        </authorList>
    </citation>
    <scope>NUCLEOTIDE SEQUENCE</scope>
</reference>
<dbReference type="GO" id="GO:0016020">
    <property type="term" value="C:membrane"/>
    <property type="evidence" value="ECO:0007669"/>
    <property type="project" value="UniProtKB-SubCell"/>
</dbReference>
<feature type="transmembrane region" description="Helical" evidence="13">
    <location>
        <begin position="63"/>
        <end position="84"/>
    </location>
</feature>
<comment type="subcellular location">
    <subcellularLocation>
        <location evidence="1 13">Membrane</location>
        <topology evidence="1 13">Multi-pass membrane protein</topology>
    </subcellularLocation>
</comment>
<dbReference type="Gene3D" id="1.20.1070.10">
    <property type="entry name" value="Rhodopsin 7-helix transmembrane proteins"/>
    <property type="match status" value="1"/>
</dbReference>
<dbReference type="EMBL" id="CAJNOR010000283">
    <property type="protein sequence ID" value="CAF0866597.1"/>
    <property type="molecule type" value="Genomic_DNA"/>
</dbReference>
<dbReference type="Pfam" id="PF00001">
    <property type="entry name" value="7tm_1"/>
    <property type="match status" value="1"/>
</dbReference>